<proteinExistence type="predicted"/>
<dbReference type="Proteomes" id="UP000469125">
    <property type="component" value="Unassembled WGS sequence"/>
</dbReference>
<accession>A0A6N8FFY7</accession>
<evidence type="ECO:0000313" key="2">
    <source>
        <dbReference type="Proteomes" id="UP000469125"/>
    </source>
</evidence>
<comment type="caution">
    <text evidence="1">The sequence shown here is derived from an EMBL/GenBank/DDBJ whole genome shotgun (WGS) entry which is preliminary data.</text>
</comment>
<dbReference type="RefSeq" id="WP_155668346.1">
    <property type="nucleotide sequence ID" value="NZ_WOCA01000005.1"/>
</dbReference>
<reference evidence="1 2" key="1">
    <citation type="submission" date="2019-11" db="EMBL/GenBank/DDBJ databases">
        <authorList>
            <person name="Li X."/>
        </authorList>
    </citation>
    <scope>NUCLEOTIDE SEQUENCE [LARGE SCALE GENOMIC DNA]</scope>
    <source>
        <strain evidence="1 2">L9</strain>
    </source>
</reference>
<dbReference type="EMBL" id="WOCA01000005">
    <property type="protein sequence ID" value="MUK88355.1"/>
    <property type="molecule type" value="Genomic_DNA"/>
</dbReference>
<evidence type="ECO:0000313" key="1">
    <source>
        <dbReference type="EMBL" id="MUK88355.1"/>
    </source>
</evidence>
<organism evidence="1 2">
    <name type="scientific">Ornithinibacillus caprae</name>
    <dbReference type="NCBI Taxonomy" id="2678566"/>
    <lineage>
        <taxon>Bacteria</taxon>
        <taxon>Bacillati</taxon>
        <taxon>Bacillota</taxon>
        <taxon>Bacilli</taxon>
        <taxon>Bacillales</taxon>
        <taxon>Bacillaceae</taxon>
        <taxon>Ornithinibacillus</taxon>
    </lineage>
</organism>
<protein>
    <submittedName>
        <fullName evidence="1">YtxH domain-containing protein</fullName>
    </submittedName>
</protein>
<sequence>MGRRRLLASIAIGAAVGGLTALFDRDTRIYTKDKLKTMTTQTSYCLRHPSETVHNARVVFEQFNKTFTYQVENAVNALEQVENTLDQVTKKRIE</sequence>
<name>A0A6N8FFY7_9BACI</name>
<dbReference type="AlphaFoldDB" id="A0A6N8FFY7"/>
<keyword evidence="2" id="KW-1185">Reference proteome</keyword>
<gene>
    <name evidence="1" type="ORF">GMD78_08130</name>
</gene>